<sequence length="610" mass="64936">MLTIRLLGPPAVERDGRPVRPPRGRKAWALLGYLLLAERPPARERLAELFFCDADDPLGALRWTLAELRRALALPGTLGGDPVATELGAEVTVDVHVLANGDTDPAPLLDVEGELLEGLRLAACPQFESWLLVERHHVSAMVEARLRQAAVALLAAGRPREAIAYATRAVARNPLEEGNHELLVRGLAAAGDRTAALRQVAVCEDTLRRELGMRASAALREAAAVDRGSPTAPPLSGRGAAASQLDAGRAAIVAGAVDAGLQCLRRAVSEAARCGEATLHGRALAALGGALVHASRGRDEEGAVVLHEAIAVATRAGDRATAVTAHRQLGYVEVLAGRGRTADTWLAKAHALAETDEELAAVLALRGLRAVDRADYPAGLRHLGESAERAGRCADNRQQAWSLTILARTHLLRGEHSQSAAALTQALDLVHRERWMAFLPFPQTLRAELDLRAGDTVLASEGLERAWALACQVEDPCWEGMAARGLALLSARRGDHTAAVMWFAEADRRCRRVTDLYQWLHAYVMDAMAAAALARGDTAQAAPLVARLASLAARCDMREFVVRAHLHRHHLGDRTALAAARLLAADIDNPALLPLLGGTPALGALAARTG</sequence>
<feature type="domain" description="Bacterial transcriptional activator" evidence="1">
    <location>
        <begin position="93"/>
        <end position="227"/>
    </location>
</feature>
<dbReference type="RefSeq" id="WP_380751010.1">
    <property type="nucleotide sequence ID" value="NZ_JBHSRF010000013.1"/>
</dbReference>
<evidence type="ECO:0000259" key="1">
    <source>
        <dbReference type="SMART" id="SM01043"/>
    </source>
</evidence>
<evidence type="ECO:0000313" key="3">
    <source>
        <dbReference type="Proteomes" id="UP001596137"/>
    </source>
</evidence>
<evidence type="ECO:0000313" key="2">
    <source>
        <dbReference type="EMBL" id="MFC6081973.1"/>
    </source>
</evidence>
<comment type="caution">
    <text evidence="2">The sequence shown here is derived from an EMBL/GenBank/DDBJ whole genome shotgun (WGS) entry which is preliminary data.</text>
</comment>
<dbReference type="InterPro" id="IPR051677">
    <property type="entry name" value="AfsR-DnrI-RedD_regulator"/>
</dbReference>
<accession>A0ABW1NF94</accession>
<reference evidence="3" key="1">
    <citation type="journal article" date="2019" name="Int. J. Syst. Evol. Microbiol.">
        <title>The Global Catalogue of Microorganisms (GCM) 10K type strain sequencing project: providing services to taxonomists for standard genome sequencing and annotation.</title>
        <authorList>
            <consortium name="The Broad Institute Genomics Platform"/>
            <consortium name="The Broad Institute Genome Sequencing Center for Infectious Disease"/>
            <person name="Wu L."/>
            <person name="Ma J."/>
        </authorList>
    </citation>
    <scope>NUCLEOTIDE SEQUENCE [LARGE SCALE GENOMIC DNA]</scope>
    <source>
        <strain evidence="3">JCM 30346</strain>
    </source>
</reference>
<dbReference type="Pfam" id="PF03704">
    <property type="entry name" value="BTAD"/>
    <property type="match status" value="1"/>
</dbReference>
<organism evidence="2 3">
    <name type="scientific">Sphaerisporangium aureirubrum</name>
    <dbReference type="NCBI Taxonomy" id="1544736"/>
    <lineage>
        <taxon>Bacteria</taxon>
        <taxon>Bacillati</taxon>
        <taxon>Actinomycetota</taxon>
        <taxon>Actinomycetes</taxon>
        <taxon>Streptosporangiales</taxon>
        <taxon>Streptosporangiaceae</taxon>
        <taxon>Sphaerisporangium</taxon>
    </lineage>
</organism>
<protein>
    <submittedName>
        <fullName evidence="2">BTAD domain-containing putative transcriptional regulator</fullName>
    </submittedName>
</protein>
<dbReference type="SMART" id="SM01043">
    <property type="entry name" value="BTAD"/>
    <property type="match status" value="1"/>
</dbReference>
<dbReference type="InterPro" id="IPR011990">
    <property type="entry name" value="TPR-like_helical_dom_sf"/>
</dbReference>
<dbReference type="Gene3D" id="1.25.40.10">
    <property type="entry name" value="Tetratricopeptide repeat domain"/>
    <property type="match status" value="2"/>
</dbReference>
<dbReference type="Proteomes" id="UP001596137">
    <property type="component" value="Unassembled WGS sequence"/>
</dbReference>
<keyword evidence="3" id="KW-1185">Reference proteome</keyword>
<gene>
    <name evidence="2" type="ORF">ACFP1K_12460</name>
</gene>
<dbReference type="EMBL" id="JBHSRF010000013">
    <property type="protein sequence ID" value="MFC6081973.1"/>
    <property type="molecule type" value="Genomic_DNA"/>
</dbReference>
<dbReference type="InterPro" id="IPR005158">
    <property type="entry name" value="BTAD"/>
</dbReference>
<proteinExistence type="predicted"/>
<name>A0ABW1NF94_9ACTN</name>
<dbReference type="SUPFAM" id="SSF48452">
    <property type="entry name" value="TPR-like"/>
    <property type="match status" value="3"/>
</dbReference>
<dbReference type="PANTHER" id="PTHR35807">
    <property type="entry name" value="TRANSCRIPTIONAL REGULATOR REDD-RELATED"/>
    <property type="match status" value="1"/>
</dbReference>